<comment type="caution">
    <text evidence="1">The sequence shown here is derived from an EMBL/GenBank/DDBJ whole genome shotgun (WGS) entry which is preliminary data.</text>
</comment>
<evidence type="ECO:0008006" key="3">
    <source>
        <dbReference type="Google" id="ProtNLM"/>
    </source>
</evidence>
<name>A0A9D9DC42_9GAMM</name>
<dbReference type="EMBL" id="JADINH010000196">
    <property type="protein sequence ID" value="MBO8416690.1"/>
    <property type="molecule type" value="Genomic_DNA"/>
</dbReference>
<gene>
    <name evidence="1" type="ORF">IAB19_09950</name>
</gene>
<protein>
    <recommendedName>
        <fullName evidence="3">DUF1902 domain-containing protein</fullName>
    </recommendedName>
</protein>
<dbReference type="AlphaFoldDB" id="A0A9D9DC42"/>
<proteinExistence type="predicted"/>
<evidence type="ECO:0000313" key="1">
    <source>
        <dbReference type="EMBL" id="MBO8416690.1"/>
    </source>
</evidence>
<organism evidence="1 2">
    <name type="scientific">Candidatus Avisuccinivibrio stercorigallinarum</name>
    <dbReference type="NCBI Taxonomy" id="2840704"/>
    <lineage>
        <taxon>Bacteria</taxon>
        <taxon>Pseudomonadati</taxon>
        <taxon>Pseudomonadota</taxon>
        <taxon>Gammaproteobacteria</taxon>
        <taxon>Aeromonadales</taxon>
        <taxon>Succinivibrionaceae</taxon>
        <taxon>Succinivibrionaceae incertae sedis</taxon>
        <taxon>Candidatus Avisuccinivibrio</taxon>
    </lineage>
</organism>
<sequence>MDYKVGWPLWRFLCRRLHWRPVLPLFVIVDKEDVPPTYTAYSPDIELICQMPNLTDLDEEIKIFAGEALARELKLKSPPPFRYTLTIRR</sequence>
<evidence type="ECO:0000313" key="2">
    <source>
        <dbReference type="Proteomes" id="UP000823631"/>
    </source>
</evidence>
<reference evidence="1" key="1">
    <citation type="submission" date="2020-10" db="EMBL/GenBank/DDBJ databases">
        <authorList>
            <person name="Gilroy R."/>
        </authorList>
    </citation>
    <scope>NUCLEOTIDE SEQUENCE</scope>
    <source>
        <strain evidence="1">17213</strain>
    </source>
</reference>
<accession>A0A9D9DC42</accession>
<dbReference type="Proteomes" id="UP000823631">
    <property type="component" value="Unassembled WGS sequence"/>
</dbReference>
<reference evidence="1" key="2">
    <citation type="journal article" date="2021" name="PeerJ">
        <title>Extensive microbial diversity within the chicken gut microbiome revealed by metagenomics and culture.</title>
        <authorList>
            <person name="Gilroy R."/>
            <person name="Ravi A."/>
            <person name="Getino M."/>
            <person name="Pursley I."/>
            <person name="Horton D.L."/>
            <person name="Alikhan N.F."/>
            <person name="Baker D."/>
            <person name="Gharbi K."/>
            <person name="Hall N."/>
            <person name="Watson M."/>
            <person name="Adriaenssens E.M."/>
            <person name="Foster-Nyarko E."/>
            <person name="Jarju S."/>
            <person name="Secka A."/>
            <person name="Antonio M."/>
            <person name="Oren A."/>
            <person name="Chaudhuri R.R."/>
            <person name="La Ragione R."/>
            <person name="Hildebrand F."/>
            <person name="Pallen M.J."/>
        </authorList>
    </citation>
    <scope>NUCLEOTIDE SEQUENCE</scope>
    <source>
        <strain evidence="1">17213</strain>
    </source>
</reference>